<evidence type="ECO:0000313" key="1">
    <source>
        <dbReference type="EMBL" id="KAF2848085.1"/>
    </source>
</evidence>
<proteinExistence type="predicted"/>
<evidence type="ECO:0000313" key="2">
    <source>
        <dbReference type="Proteomes" id="UP000799423"/>
    </source>
</evidence>
<dbReference type="SUPFAM" id="SSF56112">
    <property type="entry name" value="Protein kinase-like (PK-like)"/>
    <property type="match status" value="1"/>
</dbReference>
<protein>
    <recommendedName>
        <fullName evidence="3">Protein kinase domain-containing protein</fullName>
    </recommendedName>
</protein>
<dbReference type="AlphaFoldDB" id="A0A6A7B0Z7"/>
<dbReference type="InterPro" id="IPR011009">
    <property type="entry name" value="Kinase-like_dom_sf"/>
</dbReference>
<accession>A0A6A7B0Z7</accession>
<gene>
    <name evidence="1" type="ORF">T440DRAFT_176120</name>
</gene>
<keyword evidence="2" id="KW-1185">Reference proteome</keyword>
<reference evidence="1" key="1">
    <citation type="submission" date="2020-01" db="EMBL/GenBank/DDBJ databases">
        <authorList>
            <consortium name="DOE Joint Genome Institute"/>
            <person name="Haridas S."/>
            <person name="Albert R."/>
            <person name="Binder M."/>
            <person name="Bloem J."/>
            <person name="Labutti K."/>
            <person name="Salamov A."/>
            <person name="Andreopoulos B."/>
            <person name="Baker S.E."/>
            <person name="Barry K."/>
            <person name="Bills G."/>
            <person name="Bluhm B.H."/>
            <person name="Cannon C."/>
            <person name="Castanera R."/>
            <person name="Culley D.E."/>
            <person name="Daum C."/>
            <person name="Ezra D."/>
            <person name="Gonzalez J.B."/>
            <person name="Henrissat B."/>
            <person name="Kuo A."/>
            <person name="Liang C."/>
            <person name="Lipzen A."/>
            <person name="Lutzoni F."/>
            <person name="Magnuson J."/>
            <person name="Mondo S."/>
            <person name="Nolan M."/>
            <person name="Ohm R."/>
            <person name="Pangilinan J."/>
            <person name="Park H.-J."/>
            <person name="Ramirez L."/>
            <person name="Alfaro M."/>
            <person name="Sun H."/>
            <person name="Tritt A."/>
            <person name="Yoshinaga Y."/>
            <person name="Zwiers L.-H."/>
            <person name="Turgeon B.G."/>
            <person name="Goodwin S.B."/>
            <person name="Spatafora J.W."/>
            <person name="Crous P.W."/>
            <person name="Grigoriev I.V."/>
        </authorList>
    </citation>
    <scope>NUCLEOTIDE SEQUENCE</scope>
    <source>
        <strain evidence="1">IPT5</strain>
    </source>
</reference>
<organism evidence="1 2">
    <name type="scientific">Plenodomus tracheiphilus IPT5</name>
    <dbReference type="NCBI Taxonomy" id="1408161"/>
    <lineage>
        <taxon>Eukaryota</taxon>
        <taxon>Fungi</taxon>
        <taxon>Dikarya</taxon>
        <taxon>Ascomycota</taxon>
        <taxon>Pezizomycotina</taxon>
        <taxon>Dothideomycetes</taxon>
        <taxon>Pleosporomycetidae</taxon>
        <taxon>Pleosporales</taxon>
        <taxon>Pleosporineae</taxon>
        <taxon>Leptosphaeriaceae</taxon>
        <taxon>Plenodomus</taxon>
    </lineage>
</organism>
<dbReference type="OrthoDB" id="4062651at2759"/>
<name>A0A6A7B0Z7_9PLEO</name>
<evidence type="ECO:0008006" key="3">
    <source>
        <dbReference type="Google" id="ProtNLM"/>
    </source>
</evidence>
<dbReference type="EMBL" id="MU006320">
    <property type="protein sequence ID" value="KAF2848085.1"/>
    <property type="molecule type" value="Genomic_DNA"/>
</dbReference>
<sequence>MTGVSAIRTRRIKLARKTIRCSRKLTKETVIAEVEHLHRLQHAHILRVVGTYTLKKNLAILLYPATPWNLEEFMEEMLDTQSTIIVVEKLHSVVPEMVRVSVGS</sequence>
<dbReference type="Gene3D" id="3.30.200.20">
    <property type="entry name" value="Phosphorylase Kinase, domain 1"/>
    <property type="match status" value="1"/>
</dbReference>
<dbReference type="Proteomes" id="UP000799423">
    <property type="component" value="Unassembled WGS sequence"/>
</dbReference>